<evidence type="ECO:0000313" key="3">
    <source>
        <dbReference type="Proteomes" id="UP000093508"/>
    </source>
</evidence>
<accession>A0A1M6WJR5</accession>
<proteinExistence type="predicted"/>
<reference evidence="2 4" key="2">
    <citation type="submission" date="2016-11" db="EMBL/GenBank/DDBJ databases">
        <authorList>
            <person name="Jaros S."/>
            <person name="Januszkiewicz K."/>
            <person name="Wedrychowicz H."/>
        </authorList>
    </citation>
    <scope>NUCLEOTIDE SEQUENCE [LARGE SCALE GENOMIC DNA]</scope>
    <source>
        <strain evidence="2 4">DSM 27621</strain>
    </source>
</reference>
<dbReference type="OrthoDB" id="1260596at2"/>
<gene>
    <name evidence="1" type="ORF">BBH99_01465</name>
    <name evidence="2" type="ORF">SAMN05444407_101671</name>
</gene>
<dbReference type="AlphaFoldDB" id="A0A1M6WJR5"/>
<evidence type="ECO:0000313" key="2">
    <source>
        <dbReference type="EMBL" id="SHK94000.1"/>
    </source>
</evidence>
<dbReference type="STRING" id="1423959.SAMN05444407_101671"/>
<organism evidence="2 4">
    <name type="scientific">Chryseobacterium contaminans</name>
    <dbReference type="NCBI Taxonomy" id="1423959"/>
    <lineage>
        <taxon>Bacteria</taxon>
        <taxon>Pseudomonadati</taxon>
        <taxon>Bacteroidota</taxon>
        <taxon>Flavobacteriia</taxon>
        <taxon>Flavobacteriales</taxon>
        <taxon>Weeksellaceae</taxon>
        <taxon>Chryseobacterium group</taxon>
        <taxon>Chryseobacterium</taxon>
    </lineage>
</organism>
<dbReference type="Proteomes" id="UP000184069">
    <property type="component" value="Unassembled WGS sequence"/>
</dbReference>
<evidence type="ECO:0000313" key="1">
    <source>
        <dbReference type="EMBL" id="OCA78427.1"/>
    </source>
</evidence>
<name>A0A1M6WJR5_9FLAO</name>
<dbReference type="EMBL" id="FRBM01000001">
    <property type="protein sequence ID" value="SHK94000.1"/>
    <property type="molecule type" value="Genomic_DNA"/>
</dbReference>
<reference evidence="1 3" key="1">
    <citation type="submission" date="2016-07" db="EMBL/GenBank/DDBJ databases">
        <authorList>
            <person name="Jeong J.-J."/>
            <person name="Kim D.W."/>
            <person name="Sang M.K."/>
            <person name="Choi I.-G."/>
            <person name="Kim K.D."/>
        </authorList>
    </citation>
    <scope>NUCLEOTIDE SEQUENCE [LARGE SCALE GENOMIC DNA]</scope>
    <source>
        <strain evidence="1 3">C-26</strain>
    </source>
</reference>
<dbReference type="RefSeq" id="WP_066695990.1">
    <property type="nucleotide sequence ID" value="NZ_FRBM01000001.1"/>
</dbReference>
<dbReference type="Proteomes" id="UP000093508">
    <property type="component" value="Unassembled WGS sequence"/>
</dbReference>
<keyword evidence="3" id="KW-1185">Reference proteome</keyword>
<evidence type="ECO:0000313" key="4">
    <source>
        <dbReference type="Proteomes" id="UP000184069"/>
    </source>
</evidence>
<sequence length="262" mass="29963">MENFNETNQETINGTMTYTEGPIGNKFENLVEGLELIGVATVLAESFINKAKKGMLPFMRNNNFNFNNGGVYEVSYALLDNIRELMVENKATYLTFTFVEISPEDSRLKVTPYSDGSMMYMIASLETEEKKAIGEQNYLIINGNQQLSLKDLKISDKDFEDLKIAYEEHGKRIMDAYFGNKTNTVSISYHIVDLIDTLHKEPCDKFIVNLSEISDVKKLVAEERLGIIKEAQYRAHFESHLDQMTLVFKGNDNYYDMGSLYP</sequence>
<dbReference type="EMBL" id="MAYF01000223">
    <property type="protein sequence ID" value="OCA78427.1"/>
    <property type="molecule type" value="Genomic_DNA"/>
</dbReference>
<protein>
    <submittedName>
        <fullName evidence="2">Uncharacterized protein</fullName>
    </submittedName>
</protein>